<feature type="compositionally biased region" description="Basic and acidic residues" evidence="1">
    <location>
        <begin position="733"/>
        <end position="745"/>
    </location>
</feature>
<feature type="compositionally biased region" description="Pro residues" evidence="1">
    <location>
        <begin position="346"/>
        <end position="360"/>
    </location>
</feature>
<sequence>MYSVEDLLISHGYKPARDVPAAQEDKSEGCQPTRTRTRAGQGLLNGYEDGPTAHAHSRKSLGTGHVSSSESRSSKPRGHRERQSTSASRTPEAGFLHQPSLAWSSQPHTDSDHTYRSRGRQEGSGLLSPRDQEELEIRGMAQAHSLPIHVRESLWEVAGRTEHVIKKAVWEEDLRMPAPVKWQNVSLESWKQPRKLGRQVSDGERGKMFRDQFVQGEHMLASQNKKKFQSLPRVLSPESLSFTEISVPLHNEHLTGVPKVPSYPPSCPPPLEPTRNLEKASSSGPFPRPKFGKPLKTPCYGSHPQPRGEDGFQDQQHRDPRGSYPTRRRGSRHELGMLDTGLEPPVYVPPPSYRSPPQHIPNPYLEDPVPRHVNSSQSQQQQLPEKAEANCPVPSGSLAARNLYDATPGCPPPGLPPHPYRVATHGDSVQYIPFDDPRIRHIKLAQPTEFYEEAKLDDRAYNTGITTQEPALGKRQYDGALLSPQGPALPSGNEQGSAFAHSSPRWLRRHIPMDTEHGVFSGQIEQHVMRGLGTEVRDSQAESHASSPQSQSEGTCKTYTKLKKFETGIQTKKSSKKKTNATIFCLVSVPVKSESLLSDTDTNNNDLKLEADKTHGLCQGTALEEQSLLSMSSTDLELQALMGSMAWRRTPPSQGLEEPEDSQTGDLTVPHLTKPRELQPSGSWTGHQYRDQQTQTSFPEDSKSSHLSLDTKPEGSSNAALTPTCPEPTASEAHMHADLASRDQNQKPSVPHLRGQMSLSPSQNSAFSRTSSAISQASMPKGAPGQPPRASPVPKPEVVKGESIAGQCNSTQLFGQFLLKPVSRRPWDLISQLESFNKELQEEEESHGASGGGSNESKEAEQPQDCTDSRATSRGHHETSQKRRAEQQPAILVPEDSGFRQDRLKDELENWSEEPKPGYAGAHPQSLGQSQEEDSRGVLVQQTDGRLVVEQQSQEVPNGVCERDISISPRSRMAANDTKAAPFFYLAELKGSQELTKVNQALASVQLGRESPPKVESGEERDTEVLLPLADKYRGLSTPDLRSLGLTLGQEQSAYKSEPLGIENAVEVLSSESLQERAERILGIEVAVESLLPGAKKGGQSHLPEPDASACSSVSSRKDSWPSLAPSGGPTVTADAFYGRRKCGWTASPLFVGERAPQASVCSDVDGLPASQATSPEPDTKDEEAKPPFKSTLFHCMEKTTNVTGSEKRLRSPSKVIESLQEKLVSPPRRTNSYRLVRMREINSLSRMRCLSSNSANSTEEPDHLKATKSQAWKVGRLSSVSQDAVPQEENGHLEVPRRKLSDQSLWCAESYDPSRVERV</sequence>
<feature type="region of interest" description="Disordered" evidence="1">
    <location>
        <begin position="1"/>
        <end position="128"/>
    </location>
</feature>
<organism evidence="2 3">
    <name type="scientific">Mesocricetus auratus</name>
    <name type="common">Golden hamster</name>
    <dbReference type="NCBI Taxonomy" id="10036"/>
    <lineage>
        <taxon>Eukaryota</taxon>
        <taxon>Metazoa</taxon>
        <taxon>Chordata</taxon>
        <taxon>Craniata</taxon>
        <taxon>Vertebrata</taxon>
        <taxon>Euteleostomi</taxon>
        <taxon>Mammalia</taxon>
        <taxon>Eutheria</taxon>
        <taxon>Euarchontoglires</taxon>
        <taxon>Glires</taxon>
        <taxon>Rodentia</taxon>
        <taxon>Myomorpha</taxon>
        <taxon>Muroidea</taxon>
        <taxon>Cricetidae</taxon>
        <taxon>Cricetinae</taxon>
        <taxon>Mesocricetus</taxon>
    </lineage>
</organism>
<dbReference type="OrthoDB" id="8669630at2759"/>
<dbReference type="GO" id="GO:0032587">
    <property type="term" value="C:ruffle membrane"/>
    <property type="evidence" value="ECO:0007669"/>
    <property type="project" value="TreeGrafter"/>
</dbReference>
<keyword evidence="2" id="KW-1185">Reference proteome</keyword>
<feature type="compositionally biased region" description="Pro residues" evidence="1">
    <location>
        <begin position="261"/>
        <end position="272"/>
    </location>
</feature>
<feature type="compositionally biased region" description="Basic and acidic residues" evidence="1">
    <location>
        <begin position="1290"/>
        <end position="1302"/>
    </location>
</feature>
<feature type="region of interest" description="Disordered" evidence="1">
    <location>
        <begin position="1162"/>
        <end position="1187"/>
    </location>
</feature>
<feature type="compositionally biased region" description="Pro residues" evidence="1">
    <location>
        <begin position="785"/>
        <end position="795"/>
    </location>
</feature>
<reference evidence="3" key="2">
    <citation type="submission" date="2025-04" db="UniProtKB">
        <authorList>
            <consortium name="RefSeq"/>
        </authorList>
    </citation>
    <scope>IDENTIFICATION</scope>
    <source>
        <tissue evidence="4">Liver</tissue>
    </source>
</reference>
<name>A0A1U7R0X2_MESAU</name>
<proteinExistence type="predicted"/>
<feature type="compositionally biased region" description="Basic and acidic residues" evidence="1">
    <location>
        <begin position="109"/>
        <end position="121"/>
    </location>
</feature>
<feature type="compositionally biased region" description="Basic and acidic residues" evidence="1">
    <location>
        <begin position="897"/>
        <end position="916"/>
    </location>
</feature>
<dbReference type="Proteomes" id="UP000886700">
    <property type="component" value="Unplaced"/>
</dbReference>
<accession>A0A1U7R0X2</accession>
<feature type="compositionally biased region" description="Basic and acidic residues" evidence="1">
    <location>
        <begin position="875"/>
        <end position="886"/>
    </location>
</feature>
<feature type="region of interest" description="Disordered" evidence="1">
    <location>
        <begin position="256"/>
        <end position="391"/>
    </location>
</feature>
<feature type="compositionally biased region" description="Basic and acidic residues" evidence="1">
    <location>
        <begin position="700"/>
        <end position="713"/>
    </location>
</feature>
<feature type="compositionally biased region" description="Basic and acidic residues" evidence="1">
    <location>
        <begin position="306"/>
        <end position="321"/>
    </location>
</feature>
<evidence type="ECO:0000313" key="3">
    <source>
        <dbReference type="RefSeq" id="XP_005085226.1"/>
    </source>
</evidence>
<gene>
    <name evidence="3 4" type="primary">Jcad</name>
</gene>
<dbReference type="GeneID" id="101833103"/>
<feature type="compositionally biased region" description="Polar residues" evidence="1">
    <location>
        <begin position="680"/>
        <end position="699"/>
    </location>
</feature>
<dbReference type="GO" id="GO:1903589">
    <property type="term" value="P:positive regulation of blood vessel endothelial cell proliferation involved in sprouting angiogenesis"/>
    <property type="evidence" value="ECO:0007669"/>
    <property type="project" value="TreeGrafter"/>
</dbReference>
<dbReference type="Pfam" id="PF15351">
    <property type="entry name" value="JCAD"/>
    <property type="match status" value="1"/>
</dbReference>
<dbReference type="PANTHER" id="PTHR34757:SF1">
    <property type="entry name" value="JUNCTIONAL CADHERIN 5-ASSOCIATED PROTEIN"/>
    <property type="match status" value="1"/>
</dbReference>
<dbReference type="RefSeq" id="XP_005085226.1">
    <property type="nucleotide sequence ID" value="XM_005085169.3"/>
</dbReference>
<feature type="compositionally biased region" description="Polar residues" evidence="1">
    <location>
        <begin position="757"/>
        <end position="778"/>
    </location>
</feature>
<evidence type="ECO:0000256" key="1">
    <source>
        <dbReference type="SAM" id="MobiDB-lite"/>
    </source>
</evidence>
<evidence type="ECO:0000313" key="4">
    <source>
        <dbReference type="RefSeq" id="XP_040611287.1"/>
    </source>
</evidence>
<protein>
    <submittedName>
        <fullName evidence="3 4">Junctional protein associated with coronary artery disease isoform X1</fullName>
    </submittedName>
</protein>
<feature type="region of interest" description="Disordered" evidence="1">
    <location>
        <begin position="1096"/>
        <end position="1130"/>
    </location>
</feature>
<dbReference type="eggNOG" id="ENOG502QURJ">
    <property type="taxonomic scope" value="Eukaryota"/>
</dbReference>
<dbReference type="PANTHER" id="PTHR34757">
    <property type="entry name" value="JUNCTIONAL PROTEIN ASSOCIATED WITH CORONARY ARTERY DISEASE"/>
    <property type="match status" value="1"/>
</dbReference>
<reference evidence="3" key="1">
    <citation type="journal article" date="2017" name="Sci. Rep.">
        <title>De novo assembly, annotation, and characterization of the whole brain transcriptome of male and female Syrian hamsters.</title>
        <authorList>
            <person name="McCann K.E."/>
            <person name="Sinkiewicz D.M."/>
            <person name="Norvelle A."/>
            <person name="Huhman K.L."/>
        </authorList>
    </citation>
    <scope>NUCLEOTIDE SEQUENCE</scope>
</reference>
<feature type="region of interest" description="Disordered" evidence="1">
    <location>
        <begin position="649"/>
        <end position="804"/>
    </location>
</feature>
<feature type="region of interest" description="Disordered" evidence="1">
    <location>
        <begin position="1279"/>
        <end position="1303"/>
    </location>
</feature>
<dbReference type="CTD" id="57608"/>
<feature type="region of interest" description="Disordered" evidence="1">
    <location>
        <begin position="836"/>
        <end position="944"/>
    </location>
</feature>
<dbReference type="GO" id="GO:0005912">
    <property type="term" value="C:adherens junction"/>
    <property type="evidence" value="ECO:0007669"/>
    <property type="project" value="TreeGrafter"/>
</dbReference>
<dbReference type="InterPro" id="IPR028221">
    <property type="entry name" value="JCAD"/>
</dbReference>
<evidence type="ECO:0000313" key="2">
    <source>
        <dbReference type="Proteomes" id="UP000886700"/>
    </source>
</evidence>
<feature type="compositionally biased region" description="Polar residues" evidence="1">
    <location>
        <begin position="542"/>
        <end position="555"/>
    </location>
</feature>
<dbReference type="KEGG" id="maua:101833103"/>
<dbReference type="RefSeq" id="XP_040611287.1">
    <property type="nucleotide sequence ID" value="XM_040755353.1"/>
</dbReference>
<feature type="region of interest" description="Disordered" evidence="1">
    <location>
        <begin position="535"/>
        <end position="555"/>
    </location>
</feature>
<feature type="compositionally biased region" description="Polar residues" evidence="1">
    <location>
        <begin position="373"/>
        <end position="383"/>
    </location>
</feature>